<dbReference type="Gene3D" id="2.60.40.2230">
    <property type="entry name" value="Uncharacterised protein YcnI-like PF07987, DUF1775"/>
    <property type="match status" value="1"/>
</dbReference>
<dbReference type="EMBL" id="QRGO01000003">
    <property type="protein sequence ID" value="RDV01259.1"/>
    <property type="molecule type" value="Genomic_DNA"/>
</dbReference>
<dbReference type="CDD" id="cd08545">
    <property type="entry name" value="YcnI_like"/>
    <property type="match status" value="1"/>
</dbReference>
<sequence>MKRKSTIALATALFAAVGASPALAHITLEKKEAPVGSFYKAVLSVPHGCDGAATVKVSVQIPEGIISVKPMVKPGWTLEVKRGDYAKPYSYLHGAKLTQGPKEVIWSGGNIPDAYYDEFTMQAFIAGELAPNTTIYFPVVQTCEKGEHRWIETPSTPKTGSGHGEPAPALKLLPAATKAH</sequence>
<dbReference type="OrthoDB" id="9796962at2"/>
<reference evidence="5" key="1">
    <citation type="submission" date="2018-08" db="EMBL/GenBank/DDBJ databases">
        <authorList>
            <person name="Kim S.-J."/>
            <person name="Jung G.-Y."/>
        </authorList>
    </citation>
    <scope>NUCLEOTIDE SEQUENCE [LARGE SCALE GENOMIC DNA]</scope>
    <source>
        <strain evidence="5">GY_H</strain>
    </source>
</reference>
<accession>A0A371B106</accession>
<evidence type="ECO:0000256" key="2">
    <source>
        <dbReference type="SAM" id="SignalP"/>
    </source>
</evidence>
<comment type="caution">
    <text evidence="4">The sequence shown here is derived from an EMBL/GenBank/DDBJ whole genome shotgun (WGS) entry which is preliminary data.</text>
</comment>
<evidence type="ECO:0000313" key="5">
    <source>
        <dbReference type="Proteomes" id="UP000263993"/>
    </source>
</evidence>
<feature type="domain" description="YncI copper-binding" evidence="3">
    <location>
        <begin position="25"/>
        <end position="172"/>
    </location>
</feature>
<evidence type="ECO:0000313" key="4">
    <source>
        <dbReference type="EMBL" id="RDV01259.1"/>
    </source>
</evidence>
<dbReference type="InterPro" id="IPR038507">
    <property type="entry name" value="YcnI-like_sf"/>
</dbReference>
<evidence type="ECO:0000256" key="1">
    <source>
        <dbReference type="SAM" id="MobiDB-lite"/>
    </source>
</evidence>
<dbReference type="RefSeq" id="WP_115518777.1">
    <property type="nucleotide sequence ID" value="NZ_QRGO01000003.1"/>
</dbReference>
<evidence type="ECO:0000259" key="3">
    <source>
        <dbReference type="Pfam" id="PF07987"/>
    </source>
</evidence>
<organism evidence="4 5">
    <name type="scientific">Undibacter mobilis</name>
    <dbReference type="NCBI Taxonomy" id="2292256"/>
    <lineage>
        <taxon>Bacteria</taxon>
        <taxon>Pseudomonadati</taxon>
        <taxon>Pseudomonadota</taxon>
        <taxon>Alphaproteobacteria</taxon>
        <taxon>Hyphomicrobiales</taxon>
        <taxon>Nitrobacteraceae</taxon>
        <taxon>Undibacter</taxon>
    </lineage>
</organism>
<keyword evidence="5" id="KW-1185">Reference proteome</keyword>
<dbReference type="Proteomes" id="UP000263993">
    <property type="component" value="Unassembled WGS sequence"/>
</dbReference>
<feature type="compositionally biased region" description="Low complexity" evidence="1">
    <location>
        <begin position="166"/>
        <end position="180"/>
    </location>
</feature>
<dbReference type="AlphaFoldDB" id="A0A371B106"/>
<protein>
    <submittedName>
        <fullName evidence="4">DUF1775 domain-containing protein</fullName>
    </submittedName>
</protein>
<proteinExistence type="predicted"/>
<name>A0A371B106_9BRAD</name>
<gene>
    <name evidence="4" type="ORF">DXH78_18685</name>
</gene>
<feature type="signal peptide" evidence="2">
    <location>
        <begin position="1"/>
        <end position="24"/>
    </location>
</feature>
<dbReference type="Pfam" id="PF07987">
    <property type="entry name" value="DUF1775"/>
    <property type="match status" value="1"/>
</dbReference>
<dbReference type="InterPro" id="IPR012533">
    <property type="entry name" value="YcnI-copper_dom"/>
</dbReference>
<feature type="region of interest" description="Disordered" evidence="1">
    <location>
        <begin position="152"/>
        <end position="180"/>
    </location>
</feature>
<keyword evidence="2" id="KW-0732">Signal</keyword>
<feature type="chain" id="PRO_5016811131" evidence="2">
    <location>
        <begin position="25"/>
        <end position="180"/>
    </location>
</feature>